<evidence type="ECO:0000313" key="3">
    <source>
        <dbReference type="Proteomes" id="UP000037122"/>
    </source>
</evidence>
<organism evidence="2 3">
    <name type="scientific">Candidozyma auris</name>
    <name type="common">Yeast</name>
    <name type="synonym">Candida auris</name>
    <dbReference type="NCBI Taxonomy" id="498019"/>
    <lineage>
        <taxon>Eukaryota</taxon>
        <taxon>Fungi</taxon>
        <taxon>Dikarya</taxon>
        <taxon>Ascomycota</taxon>
        <taxon>Saccharomycotina</taxon>
        <taxon>Pichiomycetes</taxon>
        <taxon>Metschnikowiaceae</taxon>
        <taxon>Candidozyma</taxon>
    </lineage>
</organism>
<dbReference type="Proteomes" id="UP000037122">
    <property type="component" value="Unassembled WGS sequence"/>
</dbReference>
<evidence type="ECO:0000256" key="1">
    <source>
        <dbReference type="SAM" id="MobiDB-lite"/>
    </source>
</evidence>
<protein>
    <submittedName>
        <fullName evidence="2">Uncharacterized protein</fullName>
    </submittedName>
</protein>
<comment type="caution">
    <text evidence="2">The sequence shown here is derived from an EMBL/GenBank/DDBJ whole genome shotgun (WGS) entry which is preliminary data.</text>
</comment>
<evidence type="ECO:0000313" key="2">
    <source>
        <dbReference type="EMBL" id="KND98094.1"/>
    </source>
</evidence>
<feature type="compositionally biased region" description="Basic residues" evidence="1">
    <location>
        <begin position="1"/>
        <end position="11"/>
    </location>
</feature>
<feature type="region of interest" description="Disordered" evidence="1">
    <location>
        <begin position="1"/>
        <end position="34"/>
    </location>
</feature>
<dbReference type="VEuPathDB" id="FungiDB:QG37_05073"/>
<dbReference type="AlphaFoldDB" id="A0A0L0NVR9"/>
<proteinExistence type="predicted"/>
<name>A0A0L0NVR9_CANAR</name>
<sequence length="34" mass="4104">MRKKKKKKKKNNSNALKEKVMQAGKRKVREKHQP</sequence>
<reference evidence="3" key="1">
    <citation type="journal article" date="2015" name="BMC Genomics">
        <title>Draft genome of a commonly misdiagnosed multidrug resistant pathogen Candida auris.</title>
        <authorList>
            <person name="Chatterjee S."/>
            <person name="Alampalli S.V."/>
            <person name="Nageshan R.K."/>
            <person name="Chettiar S.T."/>
            <person name="Joshi S."/>
            <person name="Tatu U.S."/>
        </authorList>
    </citation>
    <scope>NUCLEOTIDE SEQUENCE [LARGE SCALE GENOMIC DNA]</scope>
    <source>
        <strain evidence="3">6684</strain>
    </source>
</reference>
<feature type="compositionally biased region" description="Basic residues" evidence="1">
    <location>
        <begin position="24"/>
        <end position="34"/>
    </location>
</feature>
<gene>
    <name evidence="2" type="ORF">QG37_05073</name>
</gene>
<accession>A0A0L0NVR9</accession>
<dbReference type="EMBL" id="LGST01000035">
    <property type="protein sequence ID" value="KND98094.1"/>
    <property type="molecule type" value="Genomic_DNA"/>
</dbReference>